<dbReference type="Proteomes" id="UP000499080">
    <property type="component" value="Unassembled WGS sequence"/>
</dbReference>
<accession>A0A4Y2CLK9</accession>
<dbReference type="OrthoDB" id="6380626at2759"/>
<dbReference type="AlphaFoldDB" id="A0A4Y2CLK9"/>
<protein>
    <submittedName>
        <fullName evidence="1">Uncharacterized protein</fullName>
    </submittedName>
</protein>
<proteinExistence type="predicted"/>
<comment type="caution">
    <text evidence="1">The sequence shown here is derived from an EMBL/GenBank/DDBJ whole genome shotgun (WGS) entry which is preliminary data.</text>
</comment>
<evidence type="ECO:0000313" key="2">
    <source>
        <dbReference type="Proteomes" id="UP000499080"/>
    </source>
</evidence>
<keyword evidence="2" id="KW-1185">Reference proteome</keyword>
<dbReference type="EMBL" id="BGPR01000200">
    <property type="protein sequence ID" value="GBM04205.1"/>
    <property type="molecule type" value="Genomic_DNA"/>
</dbReference>
<evidence type="ECO:0000313" key="1">
    <source>
        <dbReference type="EMBL" id="GBM04205.1"/>
    </source>
</evidence>
<reference evidence="1 2" key="1">
    <citation type="journal article" date="2019" name="Sci. Rep.">
        <title>Orb-weaving spider Araneus ventricosus genome elucidates the spidroin gene catalogue.</title>
        <authorList>
            <person name="Kono N."/>
            <person name="Nakamura H."/>
            <person name="Ohtoshi R."/>
            <person name="Moran D.A.P."/>
            <person name="Shinohara A."/>
            <person name="Yoshida Y."/>
            <person name="Fujiwara M."/>
            <person name="Mori M."/>
            <person name="Tomita M."/>
            <person name="Arakawa K."/>
        </authorList>
    </citation>
    <scope>NUCLEOTIDE SEQUENCE [LARGE SCALE GENOMIC DNA]</scope>
</reference>
<gene>
    <name evidence="1" type="ORF">AVEN_41025_1</name>
</gene>
<sequence length="112" mass="13062">MKAPKQDLCFLKSLKSYERIDETVSGAALKKFIQHLWYLSEELSVLFLFDEDVDVQVKLNFVASLDHKTLDDFVSSKSKDILYRLHIETCFLQECPSTWENNVTFGSQTDQY</sequence>
<organism evidence="1 2">
    <name type="scientific">Araneus ventricosus</name>
    <name type="common">Orbweaver spider</name>
    <name type="synonym">Epeira ventricosa</name>
    <dbReference type="NCBI Taxonomy" id="182803"/>
    <lineage>
        <taxon>Eukaryota</taxon>
        <taxon>Metazoa</taxon>
        <taxon>Ecdysozoa</taxon>
        <taxon>Arthropoda</taxon>
        <taxon>Chelicerata</taxon>
        <taxon>Arachnida</taxon>
        <taxon>Araneae</taxon>
        <taxon>Araneomorphae</taxon>
        <taxon>Entelegynae</taxon>
        <taxon>Araneoidea</taxon>
        <taxon>Araneidae</taxon>
        <taxon>Araneus</taxon>
    </lineage>
</organism>
<name>A0A4Y2CLK9_ARAVE</name>